<dbReference type="InterPro" id="IPR027417">
    <property type="entry name" value="P-loop_NTPase"/>
</dbReference>
<dbReference type="AlphaFoldDB" id="A0A5J4KNR0"/>
<comment type="caution">
    <text evidence="2">The sequence shown here is derived from an EMBL/GenBank/DDBJ whole genome shotgun (WGS) entry which is preliminary data.</text>
</comment>
<feature type="domain" description="Novel STAND NTPase 2" evidence="1">
    <location>
        <begin position="11"/>
        <end position="97"/>
    </location>
</feature>
<evidence type="ECO:0000313" key="2">
    <source>
        <dbReference type="EMBL" id="GER86856.1"/>
    </source>
</evidence>
<organism evidence="2 3">
    <name type="scientific">Dictyobacter vulcani</name>
    <dbReference type="NCBI Taxonomy" id="2607529"/>
    <lineage>
        <taxon>Bacteria</taxon>
        <taxon>Bacillati</taxon>
        <taxon>Chloroflexota</taxon>
        <taxon>Ktedonobacteria</taxon>
        <taxon>Ktedonobacterales</taxon>
        <taxon>Dictyobacteraceae</taxon>
        <taxon>Dictyobacter</taxon>
    </lineage>
</organism>
<gene>
    <name evidence="2" type="ORF">KDW_10180</name>
</gene>
<reference evidence="2 3" key="1">
    <citation type="submission" date="2019-10" db="EMBL/GenBank/DDBJ databases">
        <title>Dictyobacter vulcani sp. nov., within the class Ktedonobacteria, isolated from soil of volcanic Mt. Zao.</title>
        <authorList>
            <person name="Zheng Y."/>
            <person name="Wang C.M."/>
            <person name="Sakai Y."/>
            <person name="Abe K."/>
            <person name="Yokota A."/>
            <person name="Yabe S."/>
        </authorList>
    </citation>
    <scope>NUCLEOTIDE SEQUENCE [LARGE SCALE GENOMIC DNA]</scope>
    <source>
        <strain evidence="2 3">W12</strain>
    </source>
</reference>
<dbReference type="InterPro" id="IPR049051">
    <property type="entry name" value="nSTAND2"/>
</dbReference>
<protein>
    <recommendedName>
        <fullName evidence="1">Novel STAND NTPase 2 domain-containing protein</fullName>
    </recommendedName>
</protein>
<keyword evidence="3" id="KW-1185">Reference proteome</keyword>
<proteinExistence type="predicted"/>
<dbReference type="Pfam" id="PF20702">
    <property type="entry name" value="nSTAND2"/>
    <property type="match status" value="1"/>
</dbReference>
<dbReference type="SUPFAM" id="SSF52540">
    <property type="entry name" value="P-loop containing nucleoside triphosphate hydrolases"/>
    <property type="match status" value="1"/>
</dbReference>
<evidence type="ECO:0000313" key="3">
    <source>
        <dbReference type="Proteomes" id="UP000326912"/>
    </source>
</evidence>
<accession>A0A5J4KNR0</accession>
<dbReference type="EMBL" id="BKZW01000001">
    <property type="protein sequence ID" value="GER86856.1"/>
    <property type="molecule type" value="Genomic_DNA"/>
</dbReference>
<sequence length="166" mass="19259">MINMGIRPVLCIDEFEGFNDRQEFNHEFFDGLRALAQDDGLVLVTASKHPLKEIIEGLTGQTSPLFNIVQQITLKPFTEQEARDFVENKGQQAGFNKKEREAFLQWGARHKPSGECYWPPLHLQLVGKMLLEDKQSQEDNLNVDDTYYENNFKHRLDETYQAVVKE</sequence>
<evidence type="ECO:0000259" key="1">
    <source>
        <dbReference type="Pfam" id="PF20702"/>
    </source>
</evidence>
<name>A0A5J4KNR0_9CHLR</name>
<dbReference type="Proteomes" id="UP000326912">
    <property type="component" value="Unassembled WGS sequence"/>
</dbReference>